<reference evidence="1 2" key="1">
    <citation type="journal article" date="2010" name="Nature">
        <title>Genome sequence of the palaeopolyploid soybean.</title>
        <authorList>
            <person name="Schmutz J."/>
            <person name="Cannon S.B."/>
            <person name="Schlueter J."/>
            <person name="Ma J."/>
            <person name="Mitros T."/>
            <person name="Nelson W."/>
            <person name="Hyten D.L."/>
            <person name="Song Q."/>
            <person name="Thelen J.J."/>
            <person name="Cheng J."/>
            <person name="Xu D."/>
            <person name="Hellsten U."/>
            <person name="May G.D."/>
            <person name="Yu Y."/>
            <person name="Sakurai T."/>
            <person name="Umezawa T."/>
            <person name="Bhattacharyya M.K."/>
            <person name="Sandhu D."/>
            <person name="Valliyodan B."/>
            <person name="Lindquist E."/>
            <person name="Peto M."/>
            <person name="Grant D."/>
            <person name="Shu S."/>
            <person name="Goodstein D."/>
            <person name="Barry K."/>
            <person name="Futrell-Griggs M."/>
            <person name="Abernathy B."/>
            <person name="Du J."/>
            <person name="Tian Z."/>
            <person name="Zhu L."/>
            <person name="Gill N."/>
            <person name="Joshi T."/>
            <person name="Libault M."/>
            <person name="Sethuraman A."/>
            <person name="Zhang X.-C."/>
            <person name="Shinozaki K."/>
            <person name="Nguyen H.T."/>
            <person name="Wing R.A."/>
            <person name="Cregan P."/>
            <person name="Specht J."/>
            <person name="Grimwood J."/>
            <person name="Rokhsar D."/>
            <person name="Stacey G."/>
            <person name="Shoemaker R.C."/>
            <person name="Jackson S.A."/>
        </authorList>
    </citation>
    <scope>NUCLEOTIDE SEQUENCE [LARGE SCALE GENOMIC DNA]</scope>
    <source>
        <strain evidence="2">cv. Williams 82</strain>
        <tissue evidence="1">Callus</tissue>
    </source>
</reference>
<dbReference type="HOGENOM" id="CLU_2946293_0_0_1"/>
<sequence length="60" mass="6975">MWWKLKELSLEDGLFYFVGDKDASLLSDCTKQYTVMVIQCCTDKKMQRKHLSNEAGQTDP</sequence>
<organism evidence="1">
    <name type="scientific">Glycine max</name>
    <name type="common">Soybean</name>
    <name type="synonym">Glycine hispida</name>
    <dbReference type="NCBI Taxonomy" id="3847"/>
    <lineage>
        <taxon>Eukaryota</taxon>
        <taxon>Viridiplantae</taxon>
        <taxon>Streptophyta</taxon>
        <taxon>Embryophyta</taxon>
        <taxon>Tracheophyta</taxon>
        <taxon>Spermatophyta</taxon>
        <taxon>Magnoliopsida</taxon>
        <taxon>eudicotyledons</taxon>
        <taxon>Gunneridae</taxon>
        <taxon>Pentapetalae</taxon>
        <taxon>rosids</taxon>
        <taxon>fabids</taxon>
        <taxon>Fabales</taxon>
        <taxon>Fabaceae</taxon>
        <taxon>Papilionoideae</taxon>
        <taxon>50 kb inversion clade</taxon>
        <taxon>NPAAA clade</taxon>
        <taxon>indigoferoid/millettioid clade</taxon>
        <taxon>Phaseoleae</taxon>
        <taxon>Glycine</taxon>
        <taxon>Glycine subgen. Soja</taxon>
    </lineage>
</organism>
<keyword evidence="3" id="KW-1185">Reference proteome</keyword>
<dbReference type="EMBL" id="CM000843">
    <property type="protein sequence ID" value="KRH31671.1"/>
    <property type="molecule type" value="Genomic_DNA"/>
</dbReference>
<reference evidence="2" key="2">
    <citation type="submission" date="2018-02" db="UniProtKB">
        <authorList>
            <consortium name="EnsemblPlants"/>
        </authorList>
    </citation>
    <scope>IDENTIFICATION</scope>
    <source>
        <strain evidence="2">Williams 82</strain>
    </source>
</reference>
<evidence type="ECO:0000313" key="2">
    <source>
        <dbReference type="EnsemblPlants" id="KRH31671"/>
    </source>
</evidence>
<dbReference type="Gramene" id="KRH31671">
    <property type="protein sequence ID" value="KRH31671"/>
    <property type="gene ID" value="GLYMA_10G003900"/>
</dbReference>
<reference evidence="1" key="3">
    <citation type="submission" date="2018-07" db="EMBL/GenBank/DDBJ databases">
        <title>WGS assembly of Glycine max.</title>
        <authorList>
            <person name="Schmutz J."/>
            <person name="Cannon S."/>
            <person name="Schlueter J."/>
            <person name="Ma J."/>
            <person name="Mitros T."/>
            <person name="Nelson W."/>
            <person name="Hyten D."/>
            <person name="Song Q."/>
            <person name="Thelen J."/>
            <person name="Cheng J."/>
            <person name="Xu D."/>
            <person name="Hellsten U."/>
            <person name="May G."/>
            <person name="Yu Y."/>
            <person name="Sakurai T."/>
            <person name="Umezawa T."/>
            <person name="Bhattacharyya M."/>
            <person name="Sandhu D."/>
            <person name="Valliyodan B."/>
            <person name="Lindquist E."/>
            <person name="Peto M."/>
            <person name="Grant D."/>
            <person name="Shu S."/>
            <person name="Goodstein D."/>
            <person name="Barry K."/>
            <person name="Futrell-Griggs M."/>
            <person name="Abernathy B."/>
            <person name="Du J."/>
            <person name="Tian Z."/>
            <person name="Zhu L."/>
            <person name="Gill N."/>
            <person name="Joshi T."/>
            <person name="Libault M."/>
            <person name="Sethuraman A."/>
            <person name="Zhang X."/>
            <person name="Shinozaki K."/>
            <person name="Nguyen H."/>
            <person name="Wing R."/>
            <person name="Cregan P."/>
            <person name="Specht J."/>
            <person name="Grimwood J."/>
            <person name="Rokhsar D."/>
            <person name="Stacey G."/>
            <person name="Shoemaker R."/>
            <person name="Jackson S."/>
        </authorList>
    </citation>
    <scope>NUCLEOTIDE SEQUENCE</scope>
    <source>
        <tissue evidence="1">Callus</tissue>
    </source>
</reference>
<proteinExistence type="predicted"/>
<dbReference type="PaxDb" id="3847-GLYMA10G00650.1"/>
<dbReference type="InParanoid" id="K7LGQ3"/>
<dbReference type="EnsemblPlants" id="KRH31671">
    <property type="protein sequence ID" value="KRH31671"/>
    <property type="gene ID" value="GLYMA_10G003900"/>
</dbReference>
<evidence type="ECO:0000313" key="3">
    <source>
        <dbReference type="Proteomes" id="UP000008827"/>
    </source>
</evidence>
<name>K7LGQ3_SOYBN</name>
<accession>K7LGQ3</accession>
<dbReference type="AlphaFoldDB" id="K7LGQ3"/>
<dbReference type="Proteomes" id="UP000008827">
    <property type="component" value="Chromosome 10"/>
</dbReference>
<evidence type="ECO:0000313" key="1">
    <source>
        <dbReference type="EMBL" id="KRH31671.1"/>
    </source>
</evidence>
<gene>
    <name evidence="1" type="ORF">GLYMA_10G003900</name>
</gene>
<protein>
    <submittedName>
        <fullName evidence="1 2">Uncharacterized protein</fullName>
    </submittedName>
</protein>